<sequence>MHGTPPASAAVTLVSRPQGAGVCPEFGRNGRERGGEAVLAPASRIQHTDEVSVTANASPATPVGLARLMGAARAVFFDFDGPLCRAFAGHPAALIAAELKTVVRESRYGLHEDWAASDDPHRILWGVRRELFGAETLGHEGRRLVAELERVLTHHERAAIGSAEPVRGAVELVRALHASGRRLMVTSNNAPEAVSDYLERAGIDVLFDGVIGRDPTDPLLMKPNPHSVIQAVKRVDLRAEECLLLGDQPTDHEAAYAVGVPFLGYARNAAKAARLCGGGAEHVVSDLRDVLAAVTG</sequence>
<evidence type="ECO:0000313" key="2">
    <source>
        <dbReference type="Proteomes" id="UP000254425"/>
    </source>
</evidence>
<dbReference type="InterPro" id="IPR050155">
    <property type="entry name" value="HAD-like_hydrolase_sf"/>
</dbReference>
<dbReference type="Proteomes" id="UP000254425">
    <property type="component" value="Chromosome"/>
</dbReference>
<evidence type="ECO:0000313" key="1">
    <source>
        <dbReference type="EMBL" id="AXK34507.1"/>
    </source>
</evidence>
<reference evidence="1 2" key="1">
    <citation type="submission" date="2018-07" db="EMBL/GenBank/DDBJ databases">
        <title>Draft genome of the type strain Streptomyces armeniacus ATCC 15676.</title>
        <authorList>
            <person name="Labana P."/>
            <person name="Gosse J.T."/>
            <person name="Boddy C.N."/>
        </authorList>
    </citation>
    <scope>NUCLEOTIDE SEQUENCE [LARGE SCALE GENOMIC DNA]</scope>
    <source>
        <strain evidence="1 2">ATCC 15676</strain>
    </source>
</reference>
<dbReference type="Gene3D" id="3.40.50.1000">
    <property type="entry name" value="HAD superfamily/HAD-like"/>
    <property type="match status" value="1"/>
</dbReference>
<dbReference type="Pfam" id="PF00702">
    <property type="entry name" value="Hydrolase"/>
    <property type="match status" value="1"/>
</dbReference>
<dbReference type="EMBL" id="CP031320">
    <property type="protein sequence ID" value="AXK34507.1"/>
    <property type="molecule type" value="Genomic_DNA"/>
</dbReference>
<dbReference type="KEGG" id="sarm:DVA86_19515"/>
<proteinExistence type="predicted"/>
<dbReference type="InterPro" id="IPR023214">
    <property type="entry name" value="HAD_sf"/>
</dbReference>
<keyword evidence="2" id="KW-1185">Reference proteome</keyword>
<dbReference type="PANTHER" id="PTHR43434:SF1">
    <property type="entry name" value="PHOSPHOGLYCOLATE PHOSPHATASE"/>
    <property type="match status" value="1"/>
</dbReference>
<dbReference type="SFLD" id="SFLDG01129">
    <property type="entry name" value="C1.5:_HAD__Beta-PGM__Phosphata"/>
    <property type="match status" value="1"/>
</dbReference>
<dbReference type="PANTHER" id="PTHR43434">
    <property type="entry name" value="PHOSPHOGLYCOLATE PHOSPHATASE"/>
    <property type="match status" value="1"/>
</dbReference>
<name>A0A345XS91_9ACTN</name>
<dbReference type="SFLD" id="SFLDS00003">
    <property type="entry name" value="Haloacid_Dehalogenase"/>
    <property type="match status" value="1"/>
</dbReference>
<dbReference type="InterPro" id="IPR036412">
    <property type="entry name" value="HAD-like_sf"/>
</dbReference>
<dbReference type="GO" id="GO:0005829">
    <property type="term" value="C:cytosol"/>
    <property type="evidence" value="ECO:0007669"/>
    <property type="project" value="TreeGrafter"/>
</dbReference>
<protein>
    <submittedName>
        <fullName evidence="1">HAD family hydrolase</fullName>
    </submittedName>
</protein>
<dbReference type="GO" id="GO:0008967">
    <property type="term" value="F:phosphoglycolate phosphatase activity"/>
    <property type="evidence" value="ECO:0007669"/>
    <property type="project" value="TreeGrafter"/>
</dbReference>
<dbReference type="SUPFAM" id="SSF56784">
    <property type="entry name" value="HAD-like"/>
    <property type="match status" value="1"/>
</dbReference>
<organism evidence="1 2">
    <name type="scientific">Streptomyces armeniacus</name>
    <dbReference type="NCBI Taxonomy" id="83291"/>
    <lineage>
        <taxon>Bacteria</taxon>
        <taxon>Bacillati</taxon>
        <taxon>Actinomycetota</taxon>
        <taxon>Actinomycetes</taxon>
        <taxon>Kitasatosporales</taxon>
        <taxon>Streptomycetaceae</taxon>
        <taxon>Streptomyces</taxon>
    </lineage>
</organism>
<accession>A0A345XS91</accession>
<gene>
    <name evidence="1" type="ORF">DVA86_19515</name>
</gene>
<dbReference type="GO" id="GO:0006281">
    <property type="term" value="P:DNA repair"/>
    <property type="evidence" value="ECO:0007669"/>
    <property type="project" value="TreeGrafter"/>
</dbReference>
<dbReference type="AlphaFoldDB" id="A0A345XS91"/>
<keyword evidence="1" id="KW-0378">Hydrolase</keyword>